<organism evidence="1 2">
    <name type="scientific">Periplaneta americana</name>
    <name type="common">American cockroach</name>
    <name type="synonym">Blatta americana</name>
    <dbReference type="NCBI Taxonomy" id="6978"/>
    <lineage>
        <taxon>Eukaryota</taxon>
        <taxon>Metazoa</taxon>
        <taxon>Ecdysozoa</taxon>
        <taxon>Arthropoda</taxon>
        <taxon>Hexapoda</taxon>
        <taxon>Insecta</taxon>
        <taxon>Pterygota</taxon>
        <taxon>Neoptera</taxon>
        <taxon>Polyneoptera</taxon>
        <taxon>Dictyoptera</taxon>
        <taxon>Blattodea</taxon>
        <taxon>Blattoidea</taxon>
        <taxon>Blattidae</taxon>
        <taxon>Blattinae</taxon>
        <taxon>Periplaneta</taxon>
    </lineage>
</organism>
<gene>
    <name evidence="1" type="ORF">ANN_04320</name>
</gene>
<proteinExistence type="predicted"/>
<evidence type="ECO:0000313" key="1">
    <source>
        <dbReference type="EMBL" id="KAJ4442729.1"/>
    </source>
</evidence>
<dbReference type="EMBL" id="JAJSOF020000013">
    <property type="protein sequence ID" value="KAJ4442729.1"/>
    <property type="molecule type" value="Genomic_DNA"/>
</dbReference>
<evidence type="ECO:0000313" key="2">
    <source>
        <dbReference type="Proteomes" id="UP001148838"/>
    </source>
</evidence>
<dbReference type="Proteomes" id="UP001148838">
    <property type="component" value="Unassembled WGS sequence"/>
</dbReference>
<reference evidence="1 2" key="1">
    <citation type="journal article" date="2022" name="Allergy">
        <title>Genome assembly and annotation of Periplaneta americana reveal a comprehensive cockroach allergen profile.</title>
        <authorList>
            <person name="Wang L."/>
            <person name="Xiong Q."/>
            <person name="Saelim N."/>
            <person name="Wang L."/>
            <person name="Nong W."/>
            <person name="Wan A.T."/>
            <person name="Shi M."/>
            <person name="Liu X."/>
            <person name="Cao Q."/>
            <person name="Hui J.H.L."/>
            <person name="Sookrung N."/>
            <person name="Leung T.F."/>
            <person name="Tungtrongchitr A."/>
            <person name="Tsui S.K.W."/>
        </authorList>
    </citation>
    <scope>NUCLEOTIDE SEQUENCE [LARGE SCALE GENOMIC DNA]</scope>
    <source>
        <strain evidence="1">PWHHKU_190912</strain>
    </source>
</reference>
<evidence type="ECO:0008006" key="3">
    <source>
        <dbReference type="Google" id="ProtNLM"/>
    </source>
</evidence>
<accession>A0ABQ8T9T3</accession>
<protein>
    <recommendedName>
        <fullName evidence="3">Mos1 transposase HTH domain-containing protein</fullName>
    </recommendedName>
</protein>
<sequence length="102" mass="11398">MFKNIKGRRAQSQLVFNLCLVYVRCLEQCSYITVVLHSRNARECHAELIEALGDHALSYGTVVRWVAAFQCGRVASANMLHPGCSVTVHTDVAHAMIPNDKR</sequence>
<comment type="caution">
    <text evidence="1">The sequence shown here is derived from an EMBL/GenBank/DDBJ whole genome shotgun (WGS) entry which is preliminary data.</text>
</comment>
<name>A0ABQ8T9T3_PERAM</name>
<keyword evidence="2" id="KW-1185">Reference proteome</keyword>